<gene>
    <name evidence="1" type="ORF">GCM10007874_66700</name>
</gene>
<evidence type="ECO:0000313" key="2">
    <source>
        <dbReference type="Proteomes" id="UP001156882"/>
    </source>
</evidence>
<name>A0ABQ6CU51_9HYPH</name>
<comment type="caution">
    <text evidence="1">The sequence shown here is derived from an EMBL/GenBank/DDBJ whole genome shotgun (WGS) entry which is preliminary data.</text>
</comment>
<evidence type="ECO:0000313" key="1">
    <source>
        <dbReference type="EMBL" id="GLS23649.1"/>
    </source>
</evidence>
<protein>
    <submittedName>
        <fullName evidence="1">Uncharacterized protein</fullName>
    </submittedName>
</protein>
<reference evidence="2" key="1">
    <citation type="journal article" date="2019" name="Int. J. Syst. Evol. Microbiol.">
        <title>The Global Catalogue of Microorganisms (GCM) 10K type strain sequencing project: providing services to taxonomists for standard genome sequencing and annotation.</title>
        <authorList>
            <consortium name="The Broad Institute Genomics Platform"/>
            <consortium name="The Broad Institute Genome Sequencing Center for Infectious Disease"/>
            <person name="Wu L."/>
            <person name="Ma J."/>
        </authorList>
    </citation>
    <scope>NUCLEOTIDE SEQUENCE [LARGE SCALE GENOMIC DNA]</scope>
    <source>
        <strain evidence="2">NBRC 101365</strain>
    </source>
</reference>
<dbReference type="Proteomes" id="UP001156882">
    <property type="component" value="Unassembled WGS sequence"/>
</dbReference>
<organism evidence="1 2">
    <name type="scientific">Labrys miyagiensis</name>
    <dbReference type="NCBI Taxonomy" id="346912"/>
    <lineage>
        <taxon>Bacteria</taxon>
        <taxon>Pseudomonadati</taxon>
        <taxon>Pseudomonadota</taxon>
        <taxon>Alphaproteobacteria</taxon>
        <taxon>Hyphomicrobiales</taxon>
        <taxon>Xanthobacteraceae</taxon>
        <taxon>Labrys</taxon>
    </lineage>
</organism>
<proteinExistence type="predicted"/>
<sequence>MGWEVLKLMERLTFANDAIGFAFDAIPSPRAAGWEGLARAALLVHPNGHGLVACTSHFGRGRRVDKVAAELGARSYSASLMAGCEIPC</sequence>
<dbReference type="EMBL" id="BSPC01000078">
    <property type="protein sequence ID" value="GLS23649.1"/>
    <property type="molecule type" value="Genomic_DNA"/>
</dbReference>
<keyword evidence="2" id="KW-1185">Reference proteome</keyword>
<accession>A0ABQ6CU51</accession>